<dbReference type="SUPFAM" id="SSF111369">
    <property type="entry name" value="HlyD-like secretion proteins"/>
    <property type="match status" value="1"/>
</dbReference>
<dbReference type="PANTHER" id="PTHR30469">
    <property type="entry name" value="MULTIDRUG RESISTANCE PROTEIN MDTA"/>
    <property type="match status" value="1"/>
</dbReference>
<dbReference type="Pfam" id="PF25967">
    <property type="entry name" value="RND-MFP_C"/>
    <property type="match status" value="1"/>
</dbReference>
<feature type="region of interest" description="Disordered" evidence="1">
    <location>
        <begin position="246"/>
        <end position="272"/>
    </location>
</feature>
<evidence type="ECO:0000259" key="3">
    <source>
        <dbReference type="Pfam" id="PF25967"/>
    </source>
</evidence>
<evidence type="ECO:0000259" key="4">
    <source>
        <dbReference type="Pfam" id="PF25973"/>
    </source>
</evidence>
<dbReference type="InterPro" id="IPR058627">
    <property type="entry name" value="MdtA-like_C"/>
</dbReference>
<feature type="domain" description="Multidrug resistance protein MdtA-like C-terminal permuted SH3" evidence="3">
    <location>
        <begin position="306"/>
        <end position="361"/>
    </location>
</feature>
<protein>
    <submittedName>
        <fullName evidence="5">Biotin/lipoyl-binding protein</fullName>
    </submittedName>
</protein>
<accession>A0A4Q9DPY2</accession>
<organism evidence="5 6">
    <name type="scientific">Paenibacillus thalictri</name>
    <dbReference type="NCBI Taxonomy" id="2527873"/>
    <lineage>
        <taxon>Bacteria</taxon>
        <taxon>Bacillati</taxon>
        <taxon>Bacillota</taxon>
        <taxon>Bacilli</taxon>
        <taxon>Bacillales</taxon>
        <taxon>Paenibacillaceae</taxon>
        <taxon>Paenibacillus</taxon>
    </lineage>
</organism>
<dbReference type="GO" id="GO:1990281">
    <property type="term" value="C:efflux pump complex"/>
    <property type="evidence" value="ECO:0007669"/>
    <property type="project" value="TreeGrafter"/>
</dbReference>
<dbReference type="AlphaFoldDB" id="A0A4Q9DPY2"/>
<evidence type="ECO:0000256" key="1">
    <source>
        <dbReference type="SAM" id="MobiDB-lite"/>
    </source>
</evidence>
<keyword evidence="2" id="KW-0732">Signal</keyword>
<evidence type="ECO:0000313" key="6">
    <source>
        <dbReference type="Proteomes" id="UP000293142"/>
    </source>
</evidence>
<evidence type="ECO:0000256" key="2">
    <source>
        <dbReference type="SAM" id="SignalP"/>
    </source>
</evidence>
<dbReference type="Proteomes" id="UP000293142">
    <property type="component" value="Unassembled WGS sequence"/>
</dbReference>
<dbReference type="Pfam" id="PF25973">
    <property type="entry name" value="BSH_CzcB"/>
    <property type="match status" value="1"/>
</dbReference>
<feature type="signal peptide" evidence="2">
    <location>
        <begin position="1"/>
        <end position="28"/>
    </location>
</feature>
<dbReference type="InterPro" id="IPR058647">
    <property type="entry name" value="BSH_CzcB-like"/>
</dbReference>
<proteinExistence type="predicted"/>
<sequence length="363" mass="40214">MEHFWQVRRPARPVMILCAAAVLLTANGCSLLPKEEMEETLPTVNPPKLSKKPEYTVKTDTLETKVRGSGRLMATKEEDLYFTDDTNKRLKEIYVKTGDTVEQGQMIAELDVSDQETQLKQKRLQLRKDELQMIETLRKADEMSAEQLEQAKIDFELKREDMLKLEDTVTKAKLKAPFSGTVVSVYMKKGDTVKAYDAVAVVADLNQLTVAASINNQDDLKKIAVGMETIVDINGSGQHKGKVLQLPNPKQTANSQGGGFGSGPNGQQNQPDSIDNYLLVQLNEFPQGLNRGTPLSVSVILSRKENAVMIPNAALRSYSGRNYVQLIDDKGNKREVDVEIGQQTPTDVEIVKGLTPGQKVVGR</sequence>
<keyword evidence="6" id="KW-1185">Reference proteome</keyword>
<gene>
    <name evidence="5" type="ORF">EYB31_15110</name>
</gene>
<feature type="chain" id="PRO_5039224921" evidence="2">
    <location>
        <begin position="29"/>
        <end position="363"/>
    </location>
</feature>
<evidence type="ECO:0000313" key="5">
    <source>
        <dbReference type="EMBL" id="TBL78360.1"/>
    </source>
</evidence>
<dbReference type="Gene3D" id="2.40.50.100">
    <property type="match status" value="2"/>
</dbReference>
<reference evidence="5 6" key="1">
    <citation type="submission" date="2019-02" db="EMBL/GenBank/DDBJ databases">
        <title>Paenibacillus sp. nov., isolated from surface-sterilized tissue of Thalictrum simplex L.</title>
        <authorList>
            <person name="Tuo L."/>
        </authorList>
    </citation>
    <scope>NUCLEOTIDE SEQUENCE [LARGE SCALE GENOMIC DNA]</scope>
    <source>
        <strain evidence="5 6">N2SHLJ1</strain>
    </source>
</reference>
<feature type="domain" description="CzcB-like barrel-sandwich hybrid" evidence="4">
    <location>
        <begin position="90"/>
        <end position="204"/>
    </location>
</feature>
<dbReference type="GO" id="GO:0015562">
    <property type="term" value="F:efflux transmembrane transporter activity"/>
    <property type="evidence" value="ECO:0007669"/>
    <property type="project" value="TreeGrafter"/>
</dbReference>
<comment type="caution">
    <text evidence="5">The sequence shown here is derived from an EMBL/GenBank/DDBJ whole genome shotgun (WGS) entry which is preliminary data.</text>
</comment>
<dbReference type="EMBL" id="SIRE01000010">
    <property type="protein sequence ID" value="TBL78360.1"/>
    <property type="molecule type" value="Genomic_DNA"/>
</dbReference>
<dbReference type="OrthoDB" id="9765657at2"/>
<name>A0A4Q9DPY2_9BACL</name>
<dbReference type="Gene3D" id="2.40.420.20">
    <property type="match status" value="1"/>
</dbReference>
<dbReference type="PANTHER" id="PTHR30469:SF33">
    <property type="entry name" value="SLR1207 PROTEIN"/>
    <property type="match status" value="1"/>
</dbReference>